<dbReference type="Proteomes" id="UP000179076">
    <property type="component" value="Unassembled WGS sequence"/>
</dbReference>
<dbReference type="EMBL" id="MFSP01000188">
    <property type="protein sequence ID" value="OGI61791.1"/>
    <property type="molecule type" value="Genomic_DNA"/>
</dbReference>
<evidence type="ECO:0000313" key="1">
    <source>
        <dbReference type="EMBL" id="OGI61791.1"/>
    </source>
</evidence>
<reference evidence="1 2" key="1">
    <citation type="journal article" date="2016" name="Nat. Commun.">
        <title>Thousands of microbial genomes shed light on interconnected biogeochemical processes in an aquifer system.</title>
        <authorList>
            <person name="Anantharaman K."/>
            <person name="Brown C.T."/>
            <person name="Hug L.A."/>
            <person name="Sharon I."/>
            <person name="Castelle C.J."/>
            <person name="Probst A.J."/>
            <person name="Thomas B.C."/>
            <person name="Singh A."/>
            <person name="Wilkins M.J."/>
            <person name="Karaoz U."/>
            <person name="Brodie E.L."/>
            <person name="Williams K.H."/>
            <person name="Hubbard S.S."/>
            <person name="Banfield J.F."/>
        </authorList>
    </citation>
    <scope>NUCLEOTIDE SEQUENCE [LARGE SCALE GENOMIC DNA]</scope>
</reference>
<sequence length="64" mass="6730">MFSDPTAATARACGVLSSYGVPYRYTFYIGGDGKIAAIDNNVNPATSAQEMAAMLGTLKTPKRP</sequence>
<dbReference type="SUPFAM" id="SSF52833">
    <property type="entry name" value="Thioredoxin-like"/>
    <property type="match status" value="1"/>
</dbReference>
<organism evidence="1 2">
    <name type="scientific">Candidatus Muproteobacteria bacterium RBG_16_60_9</name>
    <dbReference type="NCBI Taxonomy" id="1817755"/>
    <lineage>
        <taxon>Bacteria</taxon>
        <taxon>Pseudomonadati</taxon>
        <taxon>Pseudomonadota</taxon>
        <taxon>Candidatus Muproteobacteria</taxon>
    </lineage>
</organism>
<gene>
    <name evidence="1" type="ORF">A2W18_14980</name>
</gene>
<comment type="caution">
    <text evidence="1">The sequence shown here is derived from an EMBL/GenBank/DDBJ whole genome shotgun (WGS) entry which is preliminary data.</text>
</comment>
<dbReference type="InterPro" id="IPR036249">
    <property type="entry name" value="Thioredoxin-like_sf"/>
</dbReference>
<proteinExistence type="predicted"/>
<evidence type="ECO:0008006" key="3">
    <source>
        <dbReference type="Google" id="ProtNLM"/>
    </source>
</evidence>
<protein>
    <recommendedName>
        <fullName evidence="3">Alkyl hydroperoxide reductase subunit C/ Thiol specific antioxidant domain-containing protein</fullName>
    </recommendedName>
</protein>
<evidence type="ECO:0000313" key="2">
    <source>
        <dbReference type="Proteomes" id="UP000179076"/>
    </source>
</evidence>
<name>A0A1F6UWM2_9PROT</name>
<accession>A0A1F6UWM2</accession>
<dbReference type="AlphaFoldDB" id="A0A1F6UWM2"/>
<dbReference type="Gene3D" id="3.40.30.10">
    <property type="entry name" value="Glutaredoxin"/>
    <property type="match status" value="1"/>
</dbReference>